<dbReference type="EMBL" id="CP066539">
    <property type="protein sequence ID" value="QRL04712.1"/>
    <property type="molecule type" value="Genomic_DNA"/>
</dbReference>
<dbReference type="Pfam" id="PF11185">
    <property type="entry name" value="DUF2971"/>
    <property type="match status" value="1"/>
</dbReference>
<evidence type="ECO:0000313" key="1">
    <source>
        <dbReference type="EMBL" id="QRL04712.1"/>
    </source>
</evidence>
<gene>
    <name evidence="1" type="ORF">JDS37_07160</name>
</gene>
<dbReference type="AlphaFoldDB" id="A0AAP9ZH71"/>
<reference evidence="1" key="1">
    <citation type="submission" date="2020-12" db="EMBL/GenBank/DDBJ databases">
        <title>Genome reconstruction of Halomonas venusta strain DSM 4743.</title>
        <authorList>
            <person name="Aguirre-Garrido J.F."/>
            <person name="Hernandez-Soto L.M."/>
            <person name="Martinez-Abarca F."/>
        </authorList>
    </citation>
    <scope>NUCLEOTIDE SEQUENCE</scope>
    <source>
        <strain evidence="1">4743</strain>
    </source>
</reference>
<proteinExistence type="predicted"/>
<dbReference type="RefSeq" id="WP_146943906.1">
    <property type="nucleotide sequence ID" value="NZ_BJUL01000007.1"/>
</dbReference>
<dbReference type="InterPro" id="IPR021352">
    <property type="entry name" value="DUF2971"/>
</dbReference>
<evidence type="ECO:0000313" key="2">
    <source>
        <dbReference type="Proteomes" id="UP000663479"/>
    </source>
</evidence>
<organism evidence="1 2">
    <name type="scientific">Vreelandella venusta</name>
    <dbReference type="NCBI Taxonomy" id="44935"/>
    <lineage>
        <taxon>Bacteria</taxon>
        <taxon>Pseudomonadati</taxon>
        <taxon>Pseudomonadota</taxon>
        <taxon>Gammaproteobacteria</taxon>
        <taxon>Oceanospirillales</taxon>
        <taxon>Halomonadaceae</taxon>
        <taxon>Vreelandella</taxon>
    </lineage>
</organism>
<name>A0AAP9ZH71_9GAMM</name>
<protein>
    <submittedName>
        <fullName evidence="1">DUF2971 domain-containing protein</fullName>
    </submittedName>
</protein>
<dbReference type="Proteomes" id="UP000663479">
    <property type="component" value="Chromosome"/>
</dbReference>
<accession>A0AAP9ZH71</accession>
<sequence length="270" mass="31587">MSSVFKYTEYRSGFFDNFFLKVSRFGEFNDPFEMVMGNYLSSVDEQERDFIMSLSSTLSDGAAYYNYAWDAQCGVRASVGVLCFTSKEDNLLMWAHYAKNHEGICIEFDGNAEFFHGKYKDAGKIFDEPVKDHYRNIGELRKVDYKLERPMYLEPSELECDTEAWFVKSPEWKYEKELRILLPLDLAQEVPGLDMPFYAVGPHMIKSIILGCQMSPTSKREVAEHCKGHGIKVREAFVHSHQFKLDIMDYDESNQSKYQNMYNLNRITRW</sequence>